<evidence type="ECO:0008006" key="4">
    <source>
        <dbReference type="Google" id="ProtNLM"/>
    </source>
</evidence>
<comment type="caution">
    <text evidence="2">The sequence shown here is derived from an EMBL/GenBank/DDBJ whole genome shotgun (WGS) entry which is preliminary data.</text>
</comment>
<keyword evidence="1" id="KW-0732">Signal</keyword>
<evidence type="ECO:0000313" key="3">
    <source>
        <dbReference type="Proteomes" id="UP000226437"/>
    </source>
</evidence>
<reference evidence="2 3" key="1">
    <citation type="submission" date="2017-10" db="EMBL/GenBank/DDBJ databases">
        <title>The draft genome sequence of Lewinella marina KCTC 32374.</title>
        <authorList>
            <person name="Wang K."/>
        </authorList>
    </citation>
    <scope>NUCLEOTIDE SEQUENCE [LARGE SCALE GENOMIC DNA]</scope>
    <source>
        <strain evidence="2 3">MKG-38</strain>
    </source>
</reference>
<evidence type="ECO:0000313" key="2">
    <source>
        <dbReference type="EMBL" id="PHK99918.1"/>
    </source>
</evidence>
<organism evidence="2 3">
    <name type="scientific">Neolewinella marina</name>
    <dbReference type="NCBI Taxonomy" id="438751"/>
    <lineage>
        <taxon>Bacteria</taxon>
        <taxon>Pseudomonadati</taxon>
        <taxon>Bacteroidota</taxon>
        <taxon>Saprospiria</taxon>
        <taxon>Saprospirales</taxon>
        <taxon>Lewinellaceae</taxon>
        <taxon>Neolewinella</taxon>
    </lineage>
</organism>
<dbReference type="OrthoDB" id="668891at2"/>
<name>A0A2G0CIY7_9BACT</name>
<feature type="signal peptide" evidence="1">
    <location>
        <begin position="1"/>
        <end position="23"/>
    </location>
</feature>
<accession>A0A2G0CIY7</accession>
<proteinExistence type="predicted"/>
<protein>
    <recommendedName>
        <fullName evidence="4">Lipoprotein</fullName>
    </recommendedName>
</protein>
<dbReference type="EMBL" id="PDLO01000001">
    <property type="protein sequence ID" value="PHK99918.1"/>
    <property type="molecule type" value="Genomic_DNA"/>
</dbReference>
<dbReference type="PROSITE" id="PS51257">
    <property type="entry name" value="PROKAR_LIPOPROTEIN"/>
    <property type="match status" value="1"/>
</dbReference>
<keyword evidence="3" id="KW-1185">Reference proteome</keyword>
<feature type="chain" id="PRO_5013666036" description="Lipoprotein" evidence="1">
    <location>
        <begin position="24"/>
        <end position="259"/>
    </location>
</feature>
<sequence length="259" mass="29180">MKSKLISLLFPSLLILLATGCEEEVLTPATESALETYYPLELNRPAYYRVDSIVLTPTVSGIRYDTARVEARETLVETFVGADGALVFRGERWERADESQNFTFKQTFTVTRTATAVVRSEDNLSFTKLVLPLRDGVRWDGHTAFDASRDVAVGPEFLDVYNGWAYRYTNTGEQLTLPTGLQLDSVVTVDQAAIDNLIDLRSAYERYAPGRGLVERFLDARHTQCRECCNGDTASCIDLPWDEKAEKGIIIHQLLLRRE</sequence>
<gene>
    <name evidence="2" type="ORF">CGL56_02410</name>
</gene>
<dbReference type="Proteomes" id="UP000226437">
    <property type="component" value="Unassembled WGS sequence"/>
</dbReference>
<evidence type="ECO:0000256" key="1">
    <source>
        <dbReference type="SAM" id="SignalP"/>
    </source>
</evidence>
<dbReference type="RefSeq" id="WP_099104897.1">
    <property type="nucleotide sequence ID" value="NZ_JAATJF010000001.1"/>
</dbReference>
<dbReference type="AlphaFoldDB" id="A0A2G0CIY7"/>